<comment type="caution">
    <text evidence="1">The sequence shown here is derived from an EMBL/GenBank/DDBJ whole genome shotgun (WGS) entry which is preliminary data.</text>
</comment>
<keyword evidence="2" id="KW-1185">Reference proteome</keyword>
<dbReference type="PANTHER" id="PTHR46566">
    <property type="entry name" value="1-PHOSPHOFRUCTOKINASE-RELATED"/>
    <property type="match status" value="1"/>
</dbReference>
<keyword evidence="1" id="KW-0808">Transferase</keyword>
<proteinExistence type="predicted"/>
<dbReference type="Proteomes" id="UP000783742">
    <property type="component" value="Unassembled WGS sequence"/>
</dbReference>
<keyword evidence="1" id="KW-0418">Kinase</keyword>
<organism evidence="1 2">
    <name type="scientific">Peptoniphilus ovalis</name>
    <dbReference type="NCBI Taxonomy" id="2841503"/>
    <lineage>
        <taxon>Bacteria</taxon>
        <taxon>Bacillati</taxon>
        <taxon>Bacillota</taxon>
        <taxon>Tissierellia</taxon>
        <taxon>Tissierellales</taxon>
        <taxon>Peptoniphilaceae</taxon>
        <taxon>Peptoniphilus</taxon>
    </lineage>
</organism>
<accession>A0ABS6FIL7</accession>
<evidence type="ECO:0000313" key="1">
    <source>
        <dbReference type="EMBL" id="MBU5669347.1"/>
    </source>
</evidence>
<dbReference type="PANTHER" id="PTHR46566:SF1">
    <property type="entry name" value="1-PHOSPHOFRUCTOKINASE"/>
    <property type="match status" value="1"/>
</dbReference>
<reference evidence="1 2" key="1">
    <citation type="submission" date="2021-06" db="EMBL/GenBank/DDBJ databases">
        <authorList>
            <person name="Sun Q."/>
            <person name="Li D."/>
        </authorList>
    </citation>
    <scope>NUCLEOTIDE SEQUENCE [LARGE SCALE GENOMIC DNA]</scope>
    <source>
        <strain evidence="1 2">MSJ-1</strain>
    </source>
</reference>
<dbReference type="GO" id="GO:0016301">
    <property type="term" value="F:kinase activity"/>
    <property type="evidence" value="ECO:0007669"/>
    <property type="project" value="UniProtKB-KW"/>
</dbReference>
<name>A0ABS6FIL7_9FIRM</name>
<dbReference type="RefSeq" id="WP_216549186.1">
    <property type="nucleotide sequence ID" value="NZ_JAHLQO010000004.1"/>
</dbReference>
<evidence type="ECO:0000313" key="2">
    <source>
        <dbReference type="Proteomes" id="UP000783742"/>
    </source>
</evidence>
<gene>
    <name evidence="1" type="ORF">KQI68_05785</name>
</gene>
<dbReference type="EMBL" id="JAHLQO010000004">
    <property type="protein sequence ID" value="MBU5669347.1"/>
    <property type="molecule type" value="Genomic_DNA"/>
</dbReference>
<sequence>MILFCDFNPKIVREYKLDDSEKEEIINSKFYPSGHGIDMSFFTRALGVESEVFMLKGNKLGREIALNLSKLGIDITPINLKDDNIEEVVIDSDKSQMRYRTKEPRITMEDRAEILNSFERTLYNNSIAVIPKIDLTGLDSSLYEKLVKICYKNNTKVIVNTSDLTEIERSNPYILVYDKNDIEEKRKINYTGEVIEFNKKFLKMGTKIVVANSKRFTIISTEDKNYRAYLDKQKFGINEILDDFNTDLSIAGLSIALDREYDFITSMKLLIASGVWQNFKEQEEIDMSYIKKLMNSVIVEEI</sequence>
<protein>
    <submittedName>
        <fullName evidence="1">Tagatose-6-phosphate kinase</fullName>
    </submittedName>
</protein>